<comment type="subcellular location">
    <subcellularLocation>
        <location evidence="1">Membrane</location>
    </subcellularLocation>
</comment>
<dbReference type="PANTHER" id="PTHR10465">
    <property type="entry name" value="TRANSMEMBRANE GTPASE FZO1"/>
    <property type="match status" value="1"/>
</dbReference>
<sequence>MFMERALQKGNFRLTDYKIYKQQIFQLFENYKSLRGEINDGIDLKSLETRIENLKNNQFLIAVAGEVKAGKSTFINSLIKEEILPTDVLQATNALIEIFYSKRPYLKITYASGKIEVIEEEAKEILKEKLKEVASIPEDYRDIPVNLIDLYIVENGELMMIDDDFIKYLEERSGIENLKELKYKIENYAFSRSRDNIPVKIELGYPFPWEFDEIRLVDMPGVNAIGGIHDISFSFLDKANAILFIHPIKPVESESFKRFIASVITNKSKENLFLILTHSAVFLEERERLLEEAKRIYQNLISPDRIFAVDSVLKLIYEDLKKGKTLEEIKKEQKQKRKWVVYFKDLAEEEKLDEKEVFIKYSGFEELVPALENFLVSAPFLELLKILELIKEGYKEQIAIYNETIRLLQSQKKDREEFLAEIERRQIGLKKLETYCYFVLEEAATVFMGVDSPIENSLDQLKLDYYDKFIKSADIEELRKYYRDAENELNVVVQESLKNISKFFREKLEQVGEQFKEEYNIQIPKIDFSAIEETCKRAVAKKEEIIKEVVESIVENWNFLKPWKWLKSSRKKRVVIGVREVLDSEAFFKTLKNNLIETFIEVVEELRDQFYRAFEFYKKSIGKLLNEKRAYLENLKKELKSNEMIDYEILMLQKNIALIEKEVKTIEEFIERLLQ</sequence>
<dbReference type="SUPFAM" id="SSF52540">
    <property type="entry name" value="P-loop containing nucleoside triphosphate hydrolases"/>
    <property type="match status" value="1"/>
</dbReference>
<dbReference type="InterPro" id="IPR045063">
    <property type="entry name" value="Dynamin_N"/>
</dbReference>
<dbReference type="Proteomes" id="UP000235460">
    <property type="component" value="Unassembled WGS sequence"/>
</dbReference>
<dbReference type="Pfam" id="PF00350">
    <property type="entry name" value="Dynamin_N"/>
    <property type="match status" value="1"/>
</dbReference>
<evidence type="ECO:0000313" key="8">
    <source>
        <dbReference type="Proteomes" id="UP000235460"/>
    </source>
</evidence>
<dbReference type="GO" id="GO:0003924">
    <property type="term" value="F:GTPase activity"/>
    <property type="evidence" value="ECO:0007669"/>
    <property type="project" value="InterPro"/>
</dbReference>
<feature type="domain" description="Dynamin N-terminal" evidence="6">
    <location>
        <begin position="61"/>
        <end position="275"/>
    </location>
</feature>
<evidence type="ECO:0000313" key="7">
    <source>
        <dbReference type="EMBL" id="PMP67278.1"/>
    </source>
</evidence>
<keyword evidence="4" id="KW-0342">GTP-binding</keyword>
<dbReference type="GO" id="GO:0005525">
    <property type="term" value="F:GTP binding"/>
    <property type="evidence" value="ECO:0007669"/>
    <property type="project" value="UniProtKB-KW"/>
</dbReference>
<comment type="caution">
    <text evidence="7">The sequence shown here is derived from an EMBL/GenBank/DDBJ whole genome shotgun (WGS) entry which is preliminary data.</text>
</comment>
<name>A0A2N7PNM6_9BACT</name>
<accession>A0A2N7PNM6</accession>
<dbReference type="Gene3D" id="3.40.50.300">
    <property type="entry name" value="P-loop containing nucleotide triphosphate hydrolases"/>
    <property type="match status" value="1"/>
</dbReference>
<organism evidence="7 8">
    <name type="scientific">Thermodesulfobacterium geofontis</name>
    <dbReference type="NCBI Taxonomy" id="1295609"/>
    <lineage>
        <taxon>Bacteria</taxon>
        <taxon>Pseudomonadati</taxon>
        <taxon>Thermodesulfobacteriota</taxon>
        <taxon>Thermodesulfobacteria</taxon>
        <taxon>Thermodesulfobacteriales</taxon>
        <taxon>Thermodesulfobacteriaceae</taxon>
        <taxon>Thermodesulfobacterium</taxon>
    </lineage>
</organism>
<keyword evidence="5" id="KW-0472">Membrane</keyword>
<keyword evidence="3" id="KW-0378">Hydrolase</keyword>
<dbReference type="GO" id="GO:0016020">
    <property type="term" value="C:membrane"/>
    <property type="evidence" value="ECO:0007669"/>
    <property type="project" value="UniProtKB-SubCell"/>
</dbReference>
<evidence type="ECO:0000256" key="1">
    <source>
        <dbReference type="ARBA" id="ARBA00004370"/>
    </source>
</evidence>
<keyword evidence="2" id="KW-0547">Nucleotide-binding</keyword>
<protein>
    <recommendedName>
        <fullName evidence="6">Dynamin N-terminal domain-containing protein</fullName>
    </recommendedName>
</protein>
<evidence type="ECO:0000256" key="2">
    <source>
        <dbReference type="ARBA" id="ARBA00022741"/>
    </source>
</evidence>
<evidence type="ECO:0000259" key="6">
    <source>
        <dbReference type="Pfam" id="PF00350"/>
    </source>
</evidence>
<dbReference type="InterPro" id="IPR027417">
    <property type="entry name" value="P-loop_NTPase"/>
</dbReference>
<dbReference type="EMBL" id="PNIK01000054">
    <property type="protein sequence ID" value="PMP67278.1"/>
    <property type="molecule type" value="Genomic_DNA"/>
</dbReference>
<evidence type="ECO:0000256" key="4">
    <source>
        <dbReference type="ARBA" id="ARBA00023134"/>
    </source>
</evidence>
<evidence type="ECO:0000256" key="3">
    <source>
        <dbReference type="ARBA" id="ARBA00022801"/>
    </source>
</evidence>
<dbReference type="PANTHER" id="PTHR10465:SF0">
    <property type="entry name" value="SARCALUMENIN"/>
    <property type="match status" value="1"/>
</dbReference>
<dbReference type="AlphaFoldDB" id="A0A2N7PNM6"/>
<gene>
    <name evidence="7" type="ORF">C0190_03580</name>
</gene>
<reference evidence="7 8" key="1">
    <citation type="submission" date="2018-01" db="EMBL/GenBank/DDBJ databases">
        <title>Metagenomic assembled genomes from two thermal pools in the Uzon Caldera, Kamchatka, Russia.</title>
        <authorList>
            <person name="Wilkins L."/>
            <person name="Ettinger C."/>
        </authorList>
    </citation>
    <scope>NUCLEOTIDE SEQUENCE [LARGE SCALE GENOMIC DNA]</scope>
    <source>
        <strain evidence="7">ZAV-08</strain>
    </source>
</reference>
<evidence type="ECO:0000256" key="5">
    <source>
        <dbReference type="ARBA" id="ARBA00023136"/>
    </source>
</evidence>
<dbReference type="InterPro" id="IPR027094">
    <property type="entry name" value="Mitofusin_fam"/>
</dbReference>
<proteinExistence type="predicted"/>